<accession>A0A975EZC0</accession>
<dbReference type="Proteomes" id="UP000671995">
    <property type="component" value="Chromosome"/>
</dbReference>
<name>A0A975EZC0_9SPIR</name>
<reference evidence="1" key="1">
    <citation type="submission" date="2020-05" db="EMBL/GenBank/DDBJ databases">
        <authorList>
            <person name="Zeng H."/>
            <person name="Chan Y.K."/>
            <person name="Watt R.M."/>
        </authorList>
    </citation>
    <scope>NUCLEOTIDE SEQUENCE</scope>
    <source>
        <strain evidence="1">ATCC 700773</strain>
    </source>
</reference>
<organism evidence="1 2">
    <name type="scientific">Treponema parvum</name>
    <dbReference type="NCBI Taxonomy" id="138851"/>
    <lineage>
        <taxon>Bacteria</taxon>
        <taxon>Pseudomonadati</taxon>
        <taxon>Spirochaetota</taxon>
        <taxon>Spirochaetia</taxon>
        <taxon>Spirochaetales</taxon>
        <taxon>Treponemataceae</taxon>
        <taxon>Treponema</taxon>
    </lineage>
</organism>
<dbReference type="RefSeq" id="WP_210118500.1">
    <property type="nucleotide sequence ID" value="NZ_CP054257.1"/>
</dbReference>
<dbReference type="EMBL" id="CP054257">
    <property type="protein sequence ID" value="QTQ11705.1"/>
    <property type="molecule type" value="Genomic_DNA"/>
</dbReference>
<reference evidence="1" key="2">
    <citation type="journal article" date="2021" name="Microbiol. Resour. Announc.">
        <title>Complete Genome Sequences of Three Human Oral Treponema parvum Isolates.</title>
        <authorList>
            <person name="Zeng H."/>
            <person name="Watt R.M."/>
        </authorList>
    </citation>
    <scope>NUCLEOTIDE SEQUENCE</scope>
    <source>
        <strain evidence="1">ATCC 700773</strain>
    </source>
</reference>
<sequence>MKKIFIITFIITIVFPIYSQTIKKLAPLSKSETLDYSYNLDKDILTIYKINESKKQIYFENTEALWGGYQISKDKKTMIFWKNTFERSMPLYYLDGNTGDVKFLGKVPFGARMDATGIYLMNEDVYNSGVFTIFNLNTGKIVSEITWNVKNKEKWTSTGAVFDILRAAENGEYDFMVLFSIERLCISKAFVKITSSKVFTEFDDSNLSEIQLRQSANYGNNFTGWY</sequence>
<gene>
    <name evidence="1" type="ORF">HRI96_05530</name>
</gene>
<dbReference type="AlphaFoldDB" id="A0A975EZC0"/>
<proteinExistence type="predicted"/>
<evidence type="ECO:0000313" key="1">
    <source>
        <dbReference type="EMBL" id="QTQ11705.1"/>
    </source>
</evidence>
<evidence type="ECO:0000313" key="2">
    <source>
        <dbReference type="Proteomes" id="UP000671995"/>
    </source>
</evidence>
<protein>
    <submittedName>
        <fullName evidence="1">Uncharacterized protein</fullName>
    </submittedName>
</protein>